<reference evidence="1" key="1">
    <citation type="submission" date="2020-02" db="EMBL/GenBank/DDBJ databases">
        <authorList>
            <person name="Meier V. D."/>
        </authorList>
    </citation>
    <scope>NUCLEOTIDE SEQUENCE</scope>
    <source>
        <strain evidence="1">AVDCRST_MAG79</strain>
    </source>
</reference>
<proteinExistence type="predicted"/>
<dbReference type="InterPro" id="IPR015424">
    <property type="entry name" value="PyrdxlP-dep_Trfase"/>
</dbReference>
<evidence type="ECO:0000313" key="1">
    <source>
        <dbReference type="EMBL" id="CAA9537181.1"/>
    </source>
</evidence>
<dbReference type="Gene3D" id="3.90.1150.10">
    <property type="entry name" value="Aspartate Aminotransferase, domain 1"/>
    <property type="match status" value="1"/>
</dbReference>
<accession>A0A6J4U0P5</accession>
<dbReference type="InterPro" id="IPR015422">
    <property type="entry name" value="PyrdxlP-dep_Trfase_small"/>
</dbReference>
<dbReference type="AlphaFoldDB" id="A0A6J4U0P5"/>
<protein>
    <recommendedName>
        <fullName evidence="2">Aminotransferase class III-fold pyridoxal phosphate-dependent enzyme</fullName>
    </recommendedName>
</protein>
<evidence type="ECO:0008006" key="2">
    <source>
        <dbReference type="Google" id="ProtNLM"/>
    </source>
</evidence>
<feature type="non-terminal residue" evidence="1">
    <location>
        <position position="1"/>
    </location>
</feature>
<dbReference type="EMBL" id="CADCWC010000228">
    <property type="protein sequence ID" value="CAA9537181.1"/>
    <property type="molecule type" value="Genomic_DNA"/>
</dbReference>
<name>A0A6J4U0P5_9ACTN</name>
<organism evidence="1">
    <name type="scientific">uncultured Thermoleophilia bacterium</name>
    <dbReference type="NCBI Taxonomy" id="1497501"/>
    <lineage>
        <taxon>Bacteria</taxon>
        <taxon>Bacillati</taxon>
        <taxon>Actinomycetota</taxon>
        <taxon>Thermoleophilia</taxon>
        <taxon>environmental samples</taxon>
    </lineage>
</organism>
<gene>
    <name evidence="1" type="ORF">AVDCRST_MAG79-1489</name>
</gene>
<dbReference type="SUPFAM" id="SSF53383">
    <property type="entry name" value="PLP-dependent transferases"/>
    <property type="match status" value="1"/>
</dbReference>
<sequence>AATARAVRALRDRGVLVGRGGRHGNVLKLSPPLTIREADLDAGLTTILEVLA</sequence>